<feature type="compositionally biased region" description="Basic and acidic residues" evidence="1">
    <location>
        <begin position="221"/>
        <end position="237"/>
    </location>
</feature>
<evidence type="ECO:0000313" key="3">
    <source>
        <dbReference type="Proteomes" id="UP001163046"/>
    </source>
</evidence>
<feature type="compositionally biased region" description="Polar residues" evidence="1">
    <location>
        <begin position="178"/>
        <end position="197"/>
    </location>
</feature>
<feature type="compositionally biased region" description="Acidic residues" evidence="1">
    <location>
        <begin position="1"/>
        <end position="20"/>
    </location>
</feature>
<dbReference type="AlphaFoldDB" id="A0A9X0A1X7"/>
<feature type="compositionally biased region" description="Basic and acidic residues" evidence="1">
    <location>
        <begin position="21"/>
        <end position="43"/>
    </location>
</feature>
<feature type="region of interest" description="Disordered" evidence="1">
    <location>
        <begin position="1"/>
        <end position="80"/>
    </location>
</feature>
<feature type="region of interest" description="Disordered" evidence="1">
    <location>
        <begin position="106"/>
        <end position="272"/>
    </location>
</feature>
<dbReference type="EMBL" id="MU825405">
    <property type="protein sequence ID" value="KAJ7391540.1"/>
    <property type="molecule type" value="Genomic_DNA"/>
</dbReference>
<gene>
    <name evidence="2" type="ORF">OS493_017234</name>
</gene>
<accession>A0A9X0A1X7</accession>
<evidence type="ECO:0000313" key="2">
    <source>
        <dbReference type="EMBL" id="KAJ7391540.1"/>
    </source>
</evidence>
<organism evidence="2 3">
    <name type="scientific">Desmophyllum pertusum</name>
    <dbReference type="NCBI Taxonomy" id="174260"/>
    <lineage>
        <taxon>Eukaryota</taxon>
        <taxon>Metazoa</taxon>
        <taxon>Cnidaria</taxon>
        <taxon>Anthozoa</taxon>
        <taxon>Hexacorallia</taxon>
        <taxon>Scleractinia</taxon>
        <taxon>Caryophylliina</taxon>
        <taxon>Caryophylliidae</taxon>
        <taxon>Desmophyllum</taxon>
    </lineage>
</organism>
<comment type="caution">
    <text evidence="2">The sequence shown here is derived from an EMBL/GenBank/DDBJ whole genome shotgun (WGS) entry which is preliminary data.</text>
</comment>
<sequence>MELRDENEDELLKDDEDGDTTPDHHPEPPRKSENKSEPREVQNRKRRHSQTSLPAEERIKSAEKAIQSLKRHSDKGTCPSSFRCTARANIKADDDFIKDIKHIHIKANRKPPMDRTTPGNNAVEHLRKPAARRCLKFSAPDNDTADDQSDKENEHSQLKIQPLDGDILASCEHKLDSKTATSNGSPNPDESPFQGTDQMEILKRQVEDGTAGENVEILPTSKDDQSDKENELKRQPLDGDILASCDHRLDSKTATSHGSPNPIVADESPFQGTDQMEILKRRVEELEIQLCEANIKLEEEVNSRTK</sequence>
<dbReference type="Proteomes" id="UP001163046">
    <property type="component" value="Unassembled WGS sequence"/>
</dbReference>
<name>A0A9X0A1X7_9CNID</name>
<proteinExistence type="predicted"/>
<evidence type="ECO:0000256" key="1">
    <source>
        <dbReference type="SAM" id="MobiDB-lite"/>
    </source>
</evidence>
<reference evidence="2" key="1">
    <citation type="submission" date="2023-01" db="EMBL/GenBank/DDBJ databases">
        <title>Genome assembly of the deep-sea coral Lophelia pertusa.</title>
        <authorList>
            <person name="Herrera S."/>
            <person name="Cordes E."/>
        </authorList>
    </citation>
    <scope>NUCLEOTIDE SEQUENCE</scope>
    <source>
        <strain evidence="2">USNM1676648</strain>
        <tissue evidence="2">Polyp</tissue>
    </source>
</reference>
<protein>
    <submittedName>
        <fullName evidence="2">Uncharacterized protein</fullName>
    </submittedName>
</protein>
<feature type="compositionally biased region" description="Basic and acidic residues" evidence="1">
    <location>
        <begin position="148"/>
        <end position="157"/>
    </location>
</feature>
<keyword evidence="3" id="KW-1185">Reference proteome</keyword>